<dbReference type="PROSITE" id="PS50263">
    <property type="entry name" value="CN_HYDROLASE"/>
    <property type="match status" value="1"/>
</dbReference>
<dbReference type="GO" id="GO:0016410">
    <property type="term" value="F:N-acyltransferase activity"/>
    <property type="evidence" value="ECO:0007669"/>
    <property type="project" value="InterPro"/>
</dbReference>
<keyword evidence="2" id="KW-1003">Cell membrane</keyword>
<dbReference type="InterPro" id="IPR003010">
    <property type="entry name" value="C-N_Hydrolase"/>
</dbReference>
<sequence length="551" mass="58971">MRPPTRSDHTAPTDDRGTADPAASAWTPVVRPATRWLWLVGTALAVLAVHSNWHVAIAAWLFPIFLMRYARLRPPRVGIPRVGFAIAVSTIAWLGSASLLFAVNTLILPVFAALTVLQALAFAADRLVATRLEARSGLLSTLVFPVSLVTAEYLFTLLLRFGDYGALGFTQHANAPLIQLASVTGVYGVSFVVAWFASVVTWAWGAGFRWPVIRRNVLVYAGVLAMVLAAGGIRLAFLAPTTDTVRIAGISASADAMRASSDAQERAGIPYGDAADVADADQGEASAAFAPVTDELVASTQREAAAGARVIQWPETQARVLESDKDALVDEVADIARDEETYVNLAFALYGTEEPRLRNVAVLITPDGETAWTYDKAQPTPMEALRGIEPGDGDVPVTDSPIGRLATVICYDADFPDLMRQAAGKDAALVLVPANDWLGYENLHAERATLRSVEYGYAQVRQSANGLSTTIDHQGRVLAMSDHFTTDRQTMIAEVPVQPRTATVYSAIGDVFAWLCLGAAAALAALAGHQARRGRREPDGGGASRMPRIGR</sequence>
<feature type="transmembrane region" description="Helical" evidence="9">
    <location>
        <begin position="36"/>
        <end position="62"/>
    </location>
</feature>
<evidence type="ECO:0000313" key="12">
    <source>
        <dbReference type="Proteomes" id="UP000523007"/>
    </source>
</evidence>
<organism evidence="11 12">
    <name type="scientific">Lipingzhangella halophila</name>
    <dbReference type="NCBI Taxonomy" id="1783352"/>
    <lineage>
        <taxon>Bacteria</taxon>
        <taxon>Bacillati</taxon>
        <taxon>Actinomycetota</taxon>
        <taxon>Actinomycetes</taxon>
        <taxon>Streptosporangiales</taxon>
        <taxon>Nocardiopsidaceae</taxon>
        <taxon>Lipingzhangella</taxon>
    </lineage>
</organism>
<dbReference type="EMBL" id="JACHJT010000002">
    <property type="protein sequence ID" value="MBB4935092.1"/>
    <property type="molecule type" value="Genomic_DNA"/>
</dbReference>
<keyword evidence="4 9" id="KW-0812">Transmembrane</keyword>
<protein>
    <submittedName>
        <fullName evidence="11">Apolipoprotein N-acyltransferase</fullName>
        <ecNumber evidence="11">2.3.1.-</ecNumber>
    </submittedName>
</protein>
<feature type="compositionally biased region" description="Basic and acidic residues" evidence="8">
    <location>
        <begin position="1"/>
        <end position="18"/>
    </location>
</feature>
<dbReference type="PANTHER" id="PTHR38686">
    <property type="entry name" value="APOLIPOPROTEIN N-ACYLTRANSFERASE"/>
    <property type="match status" value="1"/>
</dbReference>
<feature type="region of interest" description="Disordered" evidence="8">
    <location>
        <begin position="529"/>
        <end position="551"/>
    </location>
</feature>
<keyword evidence="12" id="KW-1185">Reference proteome</keyword>
<evidence type="ECO:0000256" key="8">
    <source>
        <dbReference type="SAM" id="MobiDB-lite"/>
    </source>
</evidence>
<dbReference type="AlphaFoldDB" id="A0A7W7RNP4"/>
<dbReference type="RefSeq" id="WP_184584873.1">
    <property type="nucleotide sequence ID" value="NZ_JACHJT010000002.1"/>
</dbReference>
<comment type="caution">
    <text evidence="11">The sequence shown here is derived from an EMBL/GenBank/DDBJ whole genome shotgun (WGS) entry which is preliminary data.</text>
</comment>
<dbReference type="GO" id="GO:0005886">
    <property type="term" value="C:plasma membrane"/>
    <property type="evidence" value="ECO:0007669"/>
    <property type="project" value="UniProtKB-SubCell"/>
</dbReference>
<dbReference type="InterPro" id="IPR045378">
    <property type="entry name" value="LNT_N"/>
</dbReference>
<dbReference type="Proteomes" id="UP000523007">
    <property type="component" value="Unassembled WGS sequence"/>
</dbReference>
<feature type="transmembrane region" description="Helical" evidence="9">
    <location>
        <begin position="217"/>
        <end position="237"/>
    </location>
</feature>
<reference evidence="11 12" key="1">
    <citation type="submission" date="2020-08" db="EMBL/GenBank/DDBJ databases">
        <title>Sequencing the genomes of 1000 actinobacteria strains.</title>
        <authorList>
            <person name="Klenk H.-P."/>
        </authorList>
    </citation>
    <scope>NUCLEOTIDE SEQUENCE [LARGE SCALE GENOMIC DNA]</scope>
    <source>
        <strain evidence="11 12">DSM 102030</strain>
    </source>
</reference>
<accession>A0A7W7RNP4</accession>
<feature type="transmembrane region" description="Helical" evidence="9">
    <location>
        <begin position="82"/>
        <end position="100"/>
    </location>
</feature>
<keyword evidence="6 9" id="KW-0472">Membrane</keyword>
<dbReference type="Pfam" id="PF00795">
    <property type="entry name" value="CN_hydrolase"/>
    <property type="match status" value="1"/>
</dbReference>
<keyword evidence="7 11" id="KW-0012">Acyltransferase</keyword>
<dbReference type="Pfam" id="PF20154">
    <property type="entry name" value="LNT_N"/>
    <property type="match status" value="1"/>
</dbReference>
<dbReference type="SUPFAM" id="SSF56317">
    <property type="entry name" value="Carbon-nitrogen hydrolase"/>
    <property type="match status" value="1"/>
</dbReference>
<dbReference type="PANTHER" id="PTHR38686:SF1">
    <property type="entry name" value="APOLIPOPROTEIN N-ACYLTRANSFERASE"/>
    <property type="match status" value="1"/>
</dbReference>
<gene>
    <name evidence="11" type="ORF">F4561_005986</name>
</gene>
<feature type="transmembrane region" description="Helical" evidence="9">
    <location>
        <begin position="136"/>
        <end position="158"/>
    </location>
</feature>
<evidence type="ECO:0000313" key="11">
    <source>
        <dbReference type="EMBL" id="MBB4935092.1"/>
    </source>
</evidence>
<evidence type="ECO:0000256" key="1">
    <source>
        <dbReference type="ARBA" id="ARBA00004651"/>
    </source>
</evidence>
<proteinExistence type="predicted"/>
<feature type="transmembrane region" description="Helical" evidence="9">
    <location>
        <begin position="504"/>
        <end position="526"/>
    </location>
</feature>
<dbReference type="GO" id="GO:0042158">
    <property type="term" value="P:lipoprotein biosynthetic process"/>
    <property type="evidence" value="ECO:0007669"/>
    <property type="project" value="InterPro"/>
</dbReference>
<evidence type="ECO:0000256" key="2">
    <source>
        <dbReference type="ARBA" id="ARBA00022475"/>
    </source>
</evidence>
<keyword evidence="3 11" id="KW-0808">Transferase</keyword>
<evidence type="ECO:0000259" key="10">
    <source>
        <dbReference type="PROSITE" id="PS50263"/>
    </source>
</evidence>
<name>A0A7W7RNP4_9ACTN</name>
<evidence type="ECO:0000256" key="6">
    <source>
        <dbReference type="ARBA" id="ARBA00023136"/>
    </source>
</evidence>
<evidence type="ECO:0000256" key="4">
    <source>
        <dbReference type="ARBA" id="ARBA00022692"/>
    </source>
</evidence>
<evidence type="ECO:0000256" key="3">
    <source>
        <dbReference type="ARBA" id="ARBA00022679"/>
    </source>
</evidence>
<evidence type="ECO:0000256" key="9">
    <source>
        <dbReference type="SAM" id="Phobius"/>
    </source>
</evidence>
<keyword evidence="5 9" id="KW-1133">Transmembrane helix</keyword>
<feature type="domain" description="CN hydrolase" evidence="10">
    <location>
        <begin position="276"/>
        <end position="497"/>
    </location>
</feature>
<dbReference type="InterPro" id="IPR004563">
    <property type="entry name" value="Apolipo_AcylTrfase"/>
</dbReference>
<keyword evidence="11" id="KW-0449">Lipoprotein</keyword>
<evidence type="ECO:0000256" key="7">
    <source>
        <dbReference type="ARBA" id="ARBA00023315"/>
    </source>
</evidence>
<comment type="subcellular location">
    <subcellularLocation>
        <location evidence="1">Cell membrane</location>
        <topology evidence="1">Multi-pass membrane protein</topology>
    </subcellularLocation>
</comment>
<dbReference type="EC" id="2.3.1.-" evidence="11"/>
<evidence type="ECO:0000256" key="5">
    <source>
        <dbReference type="ARBA" id="ARBA00022989"/>
    </source>
</evidence>
<feature type="transmembrane region" description="Helical" evidence="9">
    <location>
        <begin position="106"/>
        <end position="124"/>
    </location>
</feature>
<dbReference type="Gene3D" id="3.60.110.10">
    <property type="entry name" value="Carbon-nitrogen hydrolase"/>
    <property type="match status" value="1"/>
</dbReference>
<feature type="transmembrane region" description="Helical" evidence="9">
    <location>
        <begin position="178"/>
        <end position="205"/>
    </location>
</feature>
<dbReference type="InterPro" id="IPR036526">
    <property type="entry name" value="C-N_Hydrolase_sf"/>
</dbReference>
<feature type="region of interest" description="Disordered" evidence="8">
    <location>
        <begin position="1"/>
        <end position="22"/>
    </location>
</feature>